<accession>A0A4R7D079</accession>
<dbReference type="EMBL" id="SNZV01000004">
    <property type="protein sequence ID" value="TDS13697.1"/>
    <property type="molecule type" value="Genomic_DNA"/>
</dbReference>
<feature type="transmembrane region" description="Helical" evidence="1">
    <location>
        <begin position="343"/>
        <end position="362"/>
    </location>
</feature>
<feature type="transmembrane region" description="Helical" evidence="1">
    <location>
        <begin position="186"/>
        <end position="203"/>
    </location>
</feature>
<feature type="transmembrane region" description="Helical" evidence="1">
    <location>
        <begin position="161"/>
        <end position="180"/>
    </location>
</feature>
<protein>
    <recommendedName>
        <fullName evidence="4">O-antigen ligase-like membrane protein</fullName>
    </recommendedName>
</protein>
<proteinExistence type="predicted"/>
<evidence type="ECO:0000313" key="3">
    <source>
        <dbReference type="Proteomes" id="UP000294752"/>
    </source>
</evidence>
<keyword evidence="3" id="KW-1185">Reference proteome</keyword>
<organism evidence="2 3">
    <name type="scientific">Sphingobacterium paludis</name>
    <dbReference type="NCBI Taxonomy" id="1476465"/>
    <lineage>
        <taxon>Bacteria</taxon>
        <taxon>Pseudomonadati</taxon>
        <taxon>Bacteroidota</taxon>
        <taxon>Sphingobacteriia</taxon>
        <taxon>Sphingobacteriales</taxon>
        <taxon>Sphingobacteriaceae</taxon>
        <taxon>Sphingobacterium</taxon>
    </lineage>
</organism>
<dbReference type="Proteomes" id="UP000294752">
    <property type="component" value="Unassembled WGS sequence"/>
</dbReference>
<feature type="transmembrane region" description="Helical" evidence="1">
    <location>
        <begin position="56"/>
        <end position="75"/>
    </location>
</feature>
<gene>
    <name evidence="2" type="ORF">B0I21_10423</name>
</gene>
<dbReference type="AlphaFoldDB" id="A0A4R7D079"/>
<keyword evidence="1" id="KW-0812">Transmembrane</keyword>
<evidence type="ECO:0000256" key="1">
    <source>
        <dbReference type="SAM" id="Phobius"/>
    </source>
</evidence>
<feature type="transmembrane region" description="Helical" evidence="1">
    <location>
        <begin position="215"/>
        <end position="235"/>
    </location>
</feature>
<evidence type="ECO:0008006" key="4">
    <source>
        <dbReference type="Google" id="ProtNLM"/>
    </source>
</evidence>
<name>A0A4R7D079_9SPHI</name>
<dbReference type="PANTHER" id="PTHR37422:SF13">
    <property type="entry name" value="LIPOPOLYSACCHARIDE BIOSYNTHESIS PROTEIN PA4999-RELATED"/>
    <property type="match status" value="1"/>
</dbReference>
<feature type="transmembrane region" description="Helical" evidence="1">
    <location>
        <begin position="129"/>
        <end position="154"/>
    </location>
</feature>
<reference evidence="2 3" key="1">
    <citation type="submission" date="2019-03" db="EMBL/GenBank/DDBJ databases">
        <title>Genomic Encyclopedia of Type Strains, Phase III (KMG-III): the genomes of soil and plant-associated and newly described type strains.</title>
        <authorList>
            <person name="Whitman W."/>
        </authorList>
    </citation>
    <scope>NUCLEOTIDE SEQUENCE [LARGE SCALE GENOMIC DNA]</scope>
    <source>
        <strain evidence="2 3">CGMCC 1.12801</strain>
    </source>
</reference>
<dbReference type="PANTHER" id="PTHR37422">
    <property type="entry name" value="TEICHURONIC ACID BIOSYNTHESIS PROTEIN TUAE"/>
    <property type="match status" value="1"/>
</dbReference>
<dbReference type="RefSeq" id="WP_166637815.1">
    <property type="nucleotide sequence ID" value="NZ_SNZV01000004.1"/>
</dbReference>
<evidence type="ECO:0000313" key="2">
    <source>
        <dbReference type="EMBL" id="TDS13697.1"/>
    </source>
</evidence>
<dbReference type="InterPro" id="IPR051533">
    <property type="entry name" value="WaaL-like"/>
</dbReference>
<comment type="caution">
    <text evidence="2">The sequence shown here is derived from an EMBL/GenBank/DDBJ whole genome shotgun (WGS) entry which is preliminary data.</text>
</comment>
<keyword evidence="1" id="KW-0472">Membrane</keyword>
<feature type="transmembrane region" description="Helical" evidence="1">
    <location>
        <begin position="87"/>
        <end position="109"/>
    </location>
</feature>
<feature type="transmembrane region" description="Helical" evidence="1">
    <location>
        <begin position="25"/>
        <end position="44"/>
    </location>
</feature>
<keyword evidence="1" id="KW-1133">Transmembrane helix</keyword>
<feature type="transmembrane region" description="Helical" evidence="1">
    <location>
        <begin position="318"/>
        <end position="336"/>
    </location>
</feature>
<sequence>MIILAVAGLSVIVLTKTVTIHRSVFILYLLLIFFGIFYTFVGLINHPMQIGNVLKASTVTVIWPFFFLFLMPLFSQWEDIMKPINKTLIYSVLFIGVYMLFAALAYLRILPIPVELFFNTKLVEGKYDASVQLFDPSITSLMYLLPFLICYLLLKQGKQEGNSVFILLAGLLVGLIAMVVSGRRALILNVLLAPVLLVLFLTFKPSTVSASLRKSLITNIALMIGAVFVLMLLLIQTQILNFDALLDSFLQGFDTQRDESSRVRGSQSVGLIQSFFDYPIFGSGLGTSSQYVIRSYDTPWIYELSYLAMLYQTGLSGIIYYSTMLICIVYFAVSLISKGEISLLPHLIGLLCFLVANASNPYLAAFDHLWPLFLMLGFTNYTKLKKS</sequence>